<evidence type="ECO:0000256" key="1">
    <source>
        <dbReference type="ARBA" id="ARBA00004141"/>
    </source>
</evidence>
<dbReference type="GO" id="GO:0005886">
    <property type="term" value="C:plasma membrane"/>
    <property type="evidence" value="ECO:0007669"/>
    <property type="project" value="TreeGrafter"/>
</dbReference>
<feature type="compositionally biased region" description="Basic and acidic residues" evidence="9">
    <location>
        <begin position="1"/>
        <end position="21"/>
    </location>
</feature>
<evidence type="ECO:0000256" key="3">
    <source>
        <dbReference type="ARBA" id="ARBA00022448"/>
    </source>
</evidence>
<evidence type="ECO:0000256" key="5">
    <source>
        <dbReference type="ARBA" id="ARBA00022906"/>
    </source>
</evidence>
<feature type="transmembrane region" description="Helical" evidence="10">
    <location>
        <begin position="145"/>
        <end position="168"/>
    </location>
</feature>
<dbReference type="Gene3D" id="1.20.1510.10">
    <property type="entry name" value="Cation efflux protein transmembrane domain"/>
    <property type="match status" value="1"/>
</dbReference>
<feature type="compositionally biased region" description="Basic residues" evidence="9">
    <location>
        <begin position="22"/>
        <end position="38"/>
    </location>
</feature>
<dbReference type="Proteomes" id="UP000332515">
    <property type="component" value="Unassembled WGS sequence"/>
</dbReference>
<dbReference type="PANTHER" id="PTHR11562:SF17">
    <property type="entry name" value="RE54080P-RELATED"/>
    <property type="match status" value="1"/>
</dbReference>
<evidence type="ECO:0000259" key="11">
    <source>
        <dbReference type="Pfam" id="PF01545"/>
    </source>
</evidence>
<evidence type="ECO:0000256" key="2">
    <source>
        <dbReference type="ARBA" id="ARBA00008873"/>
    </source>
</evidence>
<dbReference type="EMBL" id="VWNA01000001">
    <property type="protein sequence ID" value="MQT14327.1"/>
    <property type="molecule type" value="Genomic_DNA"/>
</dbReference>
<evidence type="ECO:0000256" key="6">
    <source>
        <dbReference type="ARBA" id="ARBA00022989"/>
    </source>
</evidence>
<feature type="domain" description="Cation efflux protein transmembrane" evidence="11">
    <location>
        <begin position="49"/>
        <end position="237"/>
    </location>
</feature>
<gene>
    <name evidence="13" type="ORF">F0357_17075</name>
</gene>
<reference evidence="13 14" key="1">
    <citation type="submission" date="2019-09" db="EMBL/GenBank/DDBJ databases">
        <title>Segnochrobactrum spirostomi gen. nov., sp. nov., isolated from the ciliate Spirostomum cf. yagiui and description of a novel family, Segnochrobactraceae fam. nov. within the order Rhizobiales of the class Alphaproteobacteria.</title>
        <authorList>
            <person name="Akter S."/>
            <person name="Shazib S.U.A."/>
            <person name="Shin M.K."/>
        </authorList>
    </citation>
    <scope>NUCLEOTIDE SEQUENCE [LARGE SCALE GENOMIC DNA]</scope>
    <source>
        <strain evidence="13 14">Sp-1</strain>
    </source>
</reference>
<dbReference type="RefSeq" id="WP_153484824.1">
    <property type="nucleotide sequence ID" value="NZ_VWNA01000001.1"/>
</dbReference>
<dbReference type="InterPro" id="IPR058533">
    <property type="entry name" value="Cation_efflux_TM"/>
</dbReference>
<accession>A0A6A7Y7L8</accession>
<name>A0A6A7Y7L8_9HYPH</name>
<evidence type="ECO:0000256" key="7">
    <source>
        <dbReference type="ARBA" id="ARBA00023065"/>
    </source>
</evidence>
<evidence type="ECO:0000313" key="13">
    <source>
        <dbReference type="EMBL" id="MQT14327.1"/>
    </source>
</evidence>
<feature type="transmembrane region" description="Helical" evidence="10">
    <location>
        <begin position="73"/>
        <end position="94"/>
    </location>
</feature>
<keyword evidence="3" id="KW-0813">Transport</keyword>
<evidence type="ECO:0000256" key="4">
    <source>
        <dbReference type="ARBA" id="ARBA00022692"/>
    </source>
</evidence>
<keyword evidence="7" id="KW-0406">Ion transport</keyword>
<dbReference type="SUPFAM" id="SSF160240">
    <property type="entry name" value="Cation efflux protein cytoplasmic domain-like"/>
    <property type="match status" value="1"/>
</dbReference>
<evidence type="ECO:0000256" key="10">
    <source>
        <dbReference type="SAM" id="Phobius"/>
    </source>
</evidence>
<dbReference type="InterPro" id="IPR050681">
    <property type="entry name" value="CDF/SLC30A"/>
</dbReference>
<feature type="compositionally biased region" description="Basic and acidic residues" evidence="9">
    <location>
        <begin position="342"/>
        <end position="358"/>
    </location>
</feature>
<comment type="caution">
    <text evidence="13">The sequence shown here is derived from an EMBL/GenBank/DDBJ whole genome shotgun (WGS) entry which is preliminary data.</text>
</comment>
<evidence type="ECO:0000256" key="8">
    <source>
        <dbReference type="ARBA" id="ARBA00023136"/>
    </source>
</evidence>
<keyword evidence="4 10" id="KW-0812">Transmembrane</keyword>
<evidence type="ECO:0000256" key="9">
    <source>
        <dbReference type="SAM" id="MobiDB-lite"/>
    </source>
</evidence>
<keyword evidence="8 10" id="KW-0472">Membrane</keyword>
<feature type="transmembrane region" description="Helical" evidence="10">
    <location>
        <begin position="114"/>
        <end position="133"/>
    </location>
</feature>
<sequence>MAQHDDHDHDGHDHAGHDHAGHGHSHGHSHGHGGHSHSHGSTSETRTAIAALITLAFMVVEVIGGILSGSLALIADAAHMATDAVSLALAWWAFRQIRRPASARMSFGHHRMPVLVAFGNAVALILLTAWIAVEAIERFRNPVEIQWETMGGVALAGLLANIAAFLVLSTGDKNLNIRGALLHVASDMLGSVAAIAAALVIYFTGWTPIDPLLSLLVGFLLLRATLSLMRDSSHILLQGAPEGREGPAISDDLKTALPSVADVHHVHTWALSEERLHATLHVVPATDADGYETVRAVKARLKETFGITHTTVEIERAGDCADEASSTDDCGASPAGPAKVAAHADHDHHHEHEQDHAGHGHAAGHAHA</sequence>
<keyword evidence="6 10" id="KW-1133">Transmembrane helix</keyword>
<comment type="similarity">
    <text evidence="2">Belongs to the cation diffusion facilitator (CDF) transporter (TC 2.A.4) family. SLC30A subfamily.</text>
</comment>
<feature type="region of interest" description="Disordered" evidence="9">
    <location>
        <begin position="1"/>
        <end position="43"/>
    </location>
</feature>
<dbReference type="SUPFAM" id="SSF161111">
    <property type="entry name" value="Cation efflux protein transmembrane domain-like"/>
    <property type="match status" value="1"/>
</dbReference>
<dbReference type="GO" id="GO:0005385">
    <property type="term" value="F:zinc ion transmembrane transporter activity"/>
    <property type="evidence" value="ECO:0007669"/>
    <property type="project" value="TreeGrafter"/>
</dbReference>
<dbReference type="PANTHER" id="PTHR11562">
    <property type="entry name" value="CATION EFFLUX PROTEIN/ ZINC TRANSPORTER"/>
    <property type="match status" value="1"/>
</dbReference>
<organism evidence="13 14">
    <name type="scientific">Segnochrobactrum spirostomi</name>
    <dbReference type="NCBI Taxonomy" id="2608987"/>
    <lineage>
        <taxon>Bacteria</taxon>
        <taxon>Pseudomonadati</taxon>
        <taxon>Pseudomonadota</taxon>
        <taxon>Alphaproteobacteria</taxon>
        <taxon>Hyphomicrobiales</taxon>
        <taxon>Segnochrobactraceae</taxon>
        <taxon>Segnochrobactrum</taxon>
    </lineage>
</organism>
<dbReference type="AlphaFoldDB" id="A0A6A7Y7L8"/>
<keyword evidence="5" id="KW-0864">Zinc transport</keyword>
<keyword evidence="5" id="KW-0862">Zinc</keyword>
<dbReference type="InterPro" id="IPR027469">
    <property type="entry name" value="Cation_efflux_TMD_sf"/>
</dbReference>
<feature type="transmembrane region" description="Helical" evidence="10">
    <location>
        <begin position="48"/>
        <end position="67"/>
    </location>
</feature>
<keyword evidence="14" id="KW-1185">Reference proteome</keyword>
<feature type="domain" description="Cation efflux protein cytoplasmic" evidence="12">
    <location>
        <begin position="249"/>
        <end position="316"/>
    </location>
</feature>
<feature type="region of interest" description="Disordered" evidence="9">
    <location>
        <begin position="322"/>
        <end position="368"/>
    </location>
</feature>
<proteinExistence type="inferred from homology"/>
<dbReference type="NCBIfam" id="TIGR01297">
    <property type="entry name" value="CDF"/>
    <property type="match status" value="1"/>
</dbReference>
<dbReference type="Pfam" id="PF01545">
    <property type="entry name" value="Cation_efflux"/>
    <property type="match status" value="1"/>
</dbReference>
<evidence type="ECO:0000313" key="14">
    <source>
        <dbReference type="Proteomes" id="UP000332515"/>
    </source>
</evidence>
<dbReference type="InterPro" id="IPR027470">
    <property type="entry name" value="Cation_efflux_CTD"/>
</dbReference>
<feature type="transmembrane region" description="Helical" evidence="10">
    <location>
        <begin position="180"/>
        <end position="203"/>
    </location>
</feature>
<protein>
    <submittedName>
        <fullName evidence="13">Cation transporter</fullName>
    </submittedName>
</protein>
<dbReference type="InterPro" id="IPR002524">
    <property type="entry name" value="Cation_efflux"/>
</dbReference>
<comment type="subcellular location">
    <subcellularLocation>
        <location evidence="1">Membrane</location>
        <topology evidence="1">Multi-pass membrane protein</topology>
    </subcellularLocation>
</comment>
<dbReference type="Pfam" id="PF16916">
    <property type="entry name" value="ZT_dimer"/>
    <property type="match status" value="1"/>
</dbReference>
<dbReference type="InterPro" id="IPR036837">
    <property type="entry name" value="Cation_efflux_CTD_sf"/>
</dbReference>
<evidence type="ECO:0000259" key="12">
    <source>
        <dbReference type="Pfam" id="PF16916"/>
    </source>
</evidence>